<dbReference type="AlphaFoldDB" id="M5C6Z4"/>
<accession>M5C6Z4</accession>
<evidence type="ECO:0000313" key="4">
    <source>
        <dbReference type="EMBL" id="CCO31617.1"/>
    </source>
</evidence>
<dbReference type="Proteomes" id="UP000012065">
    <property type="component" value="Unassembled WGS sequence"/>
</dbReference>
<reference evidence="4 5" key="1">
    <citation type="journal article" date="2013" name="J. Biotechnol.">
        <title>Establishment and interpretation of the genome sequence of the phytopathogenic fungus Rhizoctonia solani AG1-IB isolate 7/3/14.</title>
        <authorList>
            <person name="Wibberg D.W."/>
            <person name="Jelonek L.J."/>
            <person name="Rupp O.R."/>
            <person name="Hennig M.H."/>
            <person name="Eikmeyer F.E."/>
            <person name="Goesmann A.G."/>
            <person name="Hartmann A.H."/>
            <person name="Borriss R.B."/>
            <person name="Grosch R.G."/>
            <person name="Puehler A.P."/>
            <person name="Schlueter A.S."/>
        </authorList>
    </citation>
    <scope>NUCLEOTIDE SEQUENCE [LARGE SCALE GENOMIC DNA]</scope>
    <source>
        <strain evidence="5">AG1-IB / isolate 7/3/14</strain>
    </source>
</reference>
<organism evidence="4 5">
    <name type="scientific">Thanatephorus cucumeris (strain AG1-IB / isolate 7/3/14)</name>
    <name type="common">Lettuce bottom rot fungus</name>
    <name type="synonym">Rhizoctonia solani</name>
    <dbReference type="NCBI Taxonomy" id="1108050"/>
    <lineage>
        <taxon>Eukaryota</taxon>
        <taxon>Fungi</taxon>
        <taxon>Dikarya</taxon>
        <taxon>Basidiomycota</taxon>
        <taxon>Agaricomycotina</taxon>
        <taxon>Agaricomycetes</taxon>
        <taxon>Cantharellales</taxon>
        <taxon>Ceratobasidiaceae</taxon>
        <taxon>Rhizoctonia</taxon>
        <taxon>Rhizoctonia solani AG-1</taxon>
    </lineage>
</organism>
<comment type="caution">
    <text evidence="4">The sequence shown here is derived from an EMBL/GenBank/DDBJ whole genome shotgun (WGS) entry which is preliminary data.</text>
</comment>
<protein>
    <recommendedName>
        <fullName evidence="3">SH3 domain-containing protein</fullName>
    </recommendedName>
</protein>
<gene>
    <name evidence="4" type="ORF">BN14_05663</name>
</gene>
<dbReference type="HOGENOM" id="CLU_186395_0_0_1"/>
<dbReference type="PRINTS" id="PR00452">
    <property type="entry name" value="SH3DOMAIN"/>
</dbReference>
<dbReference type="Gene3D" id="2.30.30.40">
    <property type="entry name" value="SH3 Domains"/>
    <property type="match status" value="1"/>
</dbReference>
<name>M5C6Z4_THACB</name>
<dbReference type="Pfam" id="PF00018">
    <property type="entry name" value="SH3_1"/>
    <property type="match status" value="1"/>
</dbReference>
<evidence type="ECO:0000313" key="5">
    <source>
        <dbReference type="Proteomes" id="UP000012065"/>
    </source>
</evidence>
<dbReference type="InterPro" id="IPR036028">
    <property type="entry name" value="SH3-like_dom_sf"/>
</dbReference>
<sequence>MGTKGFFPRSYVDVVEKVVKAKALYAYEGSNADELPLVEGDVLSIVDKSEADWWKAEKDGMIFIVPAGYLELMDG</sequence>
<dbReference type="PRINTS" id="PR01887">
    <property type="entry name" value="SPECTRNALPHA"/>
</dbReference>
<dbReference type="PROSITE" id="PS50002">
    <property type="entry name" value="SH3"/>
    <property type="match status" value="1"/>
</dbReference>
<evidence type="ECO:0000256" key="2">
    <source>
        <dbReference type="PROSITE-ProRule" id="PRU00192"/>
    </source>
</evidence>
<feature type="domain" description="SH3" evidence="3">
    <location>
        <begin position="16"/>
        <end position="75"/>
    </location>
</feature>
<evidence type="ECO:0000259" key="3">
    <source>
        <dbReference type="PROSITE" id="PS50002"/>
    </source>
</evidence>
<dbReference type="SMART" id="SM00326">
    <property type="entry name" value="SH3"/>
    <property type="match status" value="1"/>
</dbReference>
<keyword evidence="1 2" id="KW-0728">SH3 domain</keyword>
<proteinExistence type="predicted"/>
<dbReference type="SUPFAM" id="SSF50044">
    <property type="entry name" value="SH3-domain"/>
    <property type="match status" value="1"/>
</dbReference>
<dbReference type="InterPro" id="IPR001452">
    <property type="entry name" value="SH3_domain"/>
</dbReference>
<dbReference type="EMBL" id="CAOJ01008466">
    <property type="protein sequence ID" value="CCO31617.1"/>
    <property type="molecule type" value="Genomic_DNA"/>
</dbReference>
<evidence type="ECO:0000256" key="1">
    <source>
        <dbReference type="ARBA" id="ARBA00022443"/>
    </source>
</evidence>